<dbReference type="InterPro" id="IPR002903">
    <property type="entry name" value="RsmH"/>
</dbReference>
<name>A0ABU7LWW8_9PROT</name>
<evidence type="ECO:0000256" key="4">
    <source>
        <dbReference type="ARBA" id="ARBA00022679"/>
    </source>
</evidence>
<keyword evidence="3 6" id="KW-0489">Methyltransferase</keyword>
<keyword evidence="6" id="KW-0963">Cytoplasm</keyword>
<evidence type="ECO:0000256" key="2">
    <source>
        <dbReference type="ARBA" id="ARBA00022552"/>
    </source>
</evidence>
<keyword evidence="5 6" id="KW-0949">S-adenosyl-L-methionine</keyword>
<dbReference type="InterPro" id="IPR023397">
    <property type="entry name" value="SAM-dep_MeTrfase_MraW_recog"/>
</dbReference>
<protein>
    <recommendedName>
        <fullName evidence="6">Ribosomal RNA small subunit methyltransferase H</fullName>
        <ecNumber evidence="6">2.1.1.199</ecNumber>
    </recommendedName>
    <alternativeName>
        <fullName evidence="6">16S rRNA m(4)C1402 methyltransferase</fullName>
    </alternativeName>
    <alternativeName>
        <fullName evidence="6">rRNA (cytosine-N(4)-)-methyltransferase RsmH</fullName>
    </alternativeName>
</protein>
<evidence type="ECO:0000256" key="3">
    <source>
        <dbReference type="ARBA" id="ARBA00022603"/>
    </source>
</evidence>
<sequence>MTNHAPVMLAEVLHAMEPRDGALYIDGTFGAGGYTRGLLGSADCRVLGIDRDPTVAPLAADMVRAFPGRFQLVRAPFSAMEAIIRDHGGETVDGIVLDIGVSSMQIDQAERGFSFAKEGPLDMRMSGEGASAADAVRLLSEKDLADIFFLYGEERKSRRVAGAIVRARAEAPITTTEALAEIVARAIGGKPGRIHPATRVFQALRIFINDELGELVRALTAAERILAPMGRLVVVTFHSLEDRIVKAFLRDRSGLSGGGGSRHAPEVEPAQPPSFSLLQRKAVEAGEAELNANPRARSARLRAAIRTQAPVWPEDASLIPAAPSLAALEAAL</sequence>
<comment type="subcellular location">
    <subcellularLocation>
        <location evidence="6">Cytoplasm</location>
    </subcellularLocation>
</comment>
<feature type="binding site" evidence="6">
    <location>
        <begin position="32"/>
        <end position="34"/>
    </location>
    <ligand>
        <name>S-adenosyl-L-methionine</name>
        <dbReference type="ChEBI" id="CHEBI:59789"/>
    </ligand>
</feature>
<accession>A0ABU7LWW8</accession>
<keyword evidence="4 6" id="KW-0808">Transferase</keyword>
<dbReference type="SUPFAM" id="SSF81799">
    <property type="entry name" value="Putative methyltransferase TM0872, insert domain"/>
    <property type="match status" value="1"/>
</dbReference>
<feature type="binding site" evidence="6">
    <location>
        <position position="105"/>
    </location>
    <ligand>
        <name>S-adenosyl-L-methionine</name>
        <dbReference type="ChEBI" id="CHEBI:59789"/>
    </ligand>
</feature>
<evidence type="ECO:0000256" key="1">
    <source>
        <dbReference type="ARBA" id="ARBA00010396"/>
    </source>
</evidence>
<reference evidence="7 8" key="1">
    <citation type="submission" date="2024-01" db="EMBL/GenBank/DDBJ databases">
        <title>Hyphobacterium bacterium isolated from marine sediment.</title>
        <authorList>
            <person name="Zhao S."/>
        </authorList>
    </citation>
    <scope>NUCLEOTIDE SEQUENCE [LARGE SCALE GENOMIC DNA]</scope>
    <source>
        <strain evidence="7 8">Y60-23</strain>
    </source>
</reference>
<dbReference type="Proteomes" id="UP001310692">
    <property type="component" value="Unassembled WGS sequence"/>
</dbReference>
<keyword evidence="2 6" id="KW-0698">rRNA processing</keyword>
<evidence type="ECO:0000313" key="8">
    <source>
        <dbReference type="Proteomes" id="UP001310692"/>
    </source>
</evidence>
<evidence type="ECO:0000313" key="7">
    <source>
        <dbReference type="EMBL" id="MEE2566061.1"/>
    </source>
</evidence>
<dbReference type="EC" id="2.1.1.199" evidence="6"/>
<dbReference type="RefSeq" id="WP_330195602.1">
    <property type="nucleotide sequence ID" value="NZ_JAZDRO010000002.1"/>
</dbReference>
<dbReference type="SUPFAM" id="SSF53335">
    <property type="entry name" value="S-adenosyl-L-methionine-dependent methyltransferases"/>
    <property type="match status" value="1"/>
</dbReference>
<dbReference type="EMBL" id="JAZDRO010000002">
    <property type="protein sequence ID" value="MEE2566061.1"/>
    <property type="molecule type" value="Genomic_DNA"/>
</dbReference>
<comment type="catalytic activity">
    <reaction evidence="6">
        <text>cytidine(1402) in 16S rRNA + S-adenosyl-L-methionine = N(4)-methylcytidine(1402) in 16S rRNA + S-adenosyl-L-homocysteine + H(+)</text>
        <dbReference type="Rhea" id="RHEA:42928"/>
        <dbReference type="Rhea" id="RHEA-COMP:10286"/>
        <dbReference type="Rhea" id="RHEA-COMP:10287"/>
        <dbReference type="ChEBI" id="CHEBI:15378"/>
        <dbReference type="ChEBI" id="CHEBI:57856"/>
        <dbReference type="ChEBI" id="CHEBI:59789"/>
        <dbReference type="ChEBI" id="CHEBI:74506"/>
        <dbReference type="ChEBI" id="CHEBI:82748"/>
        <dbReference type="EC" id="2.1.1.199"/>
    </reaction>
</comment>
<keyword evidence="8" id="KW-1185">Reference proteome</keyword>
<dbReference type="HAMAP" id="MF_01007">
    <property type="entry name" value="16SrRNA_methyltr_H"/>
    <property type="match status" value="1"/>
</dbReference>
<dbReference type="GO" id="GO:0032259">
    <property type="term" value="P:methylation"/>
    <property type="evidence" value="ECO:0007669"/>
    <property type="project" value="UniProtKB-KW"/>
</dbReference>
<comment type="function">
    <text evidence="6">Specifically methylates the N4 position of cytidine in position 1402 (C1402) of 16S rRNA.</text>
</comment>
<dbReference type="Gene3D" id="1.10.150.170">
    <property type="entry name" value="Putative methyltransferase TM0872, insert domain"/>
    <property type="match status" value="1"/>
</dbReference>
<feature type="binding site" evidence="6">
    <location>
        <position position="77"/>
    </location>
    <ligand>
        <name>S-adenosyl-L-methionine</name>
        <dbReference type="ChEBI" id="CHEBI:59789"/>
    </ligand>
</feature>
<dbReference type="NCBIfam" id="TIGR00006">
    <property type="entry name" value="16S rRNA (cytosine(1402)-N(4))-methyltransferase RsmH"/>
    <property type="match status" value="1"/>
</dbReference>
<dbReference type="GO" id="GO:0008168">
    <property type="term" value="F:methyltransferase activity"/>
    <property type="evidence" value="ECO:0007669"/>
    <property type="project" value="UniProtKB-KW"/>
</dbReference>
<feature type="binding site" evidence="6">
    <location>
        <position position="98"/>
    </location>
    <ligand>
        <name>S-adenosyl-L-methionine</name>
        <dbReference type="ChEBI" id="CHEBI:59789"/>
    </ligand>
</feature>
<feature type="binding site" evidence="6">
    <location>
        <position position="50"/>
    </location>
    <ligand>
        <name>S-adenosyl-L-methionine</name>
        <dbReference type="ChEBI" id="CHEBI:59789"/>
    </ligand>
</feature>
<comment type="similarity">
    <text evidence="1 6">Belongs to the methyltransferase superfamily. RsmH family.</text>
</comment>
<evidence type="ECO:0000256" key="6">
    <source>
        <dbReference type="HAMAP-Rule" id="MF_01007"/>
    </source>
</evidence>
<dbReference type="PANTHER" id="PTHR11265">
    <property type="entry name" value="S-ADENOSYL-METHYLTRANSFERASE MRAW"/>
    <property type="match status" value="1"/>
</dbReference>
<comment type="caution">
    <text evidence="7">The sequence shown here is derived from an EMBL/GenBank/DDBJ whole genome shotgun (WGS) entry which is preliminary data.</text>
</comment>
<gene>
    <name evidence="6 7" type="primary">rsmH</name>
    <name evidence="7" type="ORF">V0U35_05150</name>
</gene>
<organism evidence="7 8">
    <name type="scientific">Hyphobacterium marinum</name>
    <dbReference type="NCBI Taxonomy" id="3116574"/>
    <lineage>
        <taxon>Bacteria</taxon>
        <taxon>Pseudomonadati</taxon>
        <taxon>Pseudomonadota</taxon>
        <taxon>Alphaproteobacteria</taxon>
        <taxon>Maricaulales</taxon>
        <taxon>Maricaulaceae</taxon>
        <taxon>Hyphobacterium</taxon>
    </lineage>
</organism>
<dbReference type="Pfam" id="PF01795">
    <property type="entry name" value="Methyltransf_5"/>
    <property type="match status" value="1"/>
</dbReference>
<evidence type="ECO:0000256" key="5">
    <source>
        <dbReference type="ARBA" id="ARBA00022691"/>
    </source>
</evidence>
<dbReference type="Gene3D" id="3.40.50.150">
    <property type="entry name" value="Vaccinia Virus protein VP39"/>
    <property type="match status" value="1"/>
</dbReference>
<dbReference type="PANTHER" id="PTHR11265:SF0">
    <property type="entry name" value="12S RRNA N4-METHYLCYTIDINE METHYLTRANSFERASE"/>
    <property type="match status" value="1"/>
</dbReference>
<dbReference type="InterPro" id="IPR029063">
    <property type="entry name" value="SAM-dependent_MTases_sf"/>
</dbReference>
<proteinExistence type="inferred from homology"/>
<dbReference type="PIRSF" id="PIRSF004486">
    <property type="entry name" value="MraW"/>
    <property type="match status" value="1"/>
</dbReference>